<comment type="subcellular location">
    <subcellularLocation>
        <location evidence="1">Cell membrane</location>
        <topology evidence="1">Multi-pass membrane protein</topology>
    </subcellularLocation>
</comment>
<gene>
    <name evidence="14" type="ORF">UFOPK2165_00075</name>
</gene>
<dbReference type="InterPro" id="IPR048634">
    <property type="entry name" value="SecD_SecF_C"/>
</dbReference>
<feature type="region of interest" description="Disordered" evidence="9">
    <location>
        <begin position="135"/>
        <end position="160"/>
    </location>
</feature>
<dbReference type="HAMAP" id="MF_01463_B">
    <property type="entry name" value="SecD_B"/>
    <property type="match status" value="1"/>
</dbReference>
<evidence type="ECO:0000256" key="2">
    <source>
        <dbReference type="ARBA" id="ARBA00022448"/>
    </source>
</evidence>
<evidence type="ECO:0000256" key="1">
    <source>
        <dbReference type="ARBA" id="ARBA00004651"/>
    </source>
</evidence>
<dbReference type="GO" id="GO:0006886">
    <property type="term" value="P:intracellular protein transport"/>
    <property type="evidence" value="ECO:0007669"/>
    <property type="project" value="InterPro"/>
</dbReference>
<feature type="domain" description="Protein export membrane protein SecD/SecF C-terminal" evidence="11">
    <location>
        <begin position="316"/>
        <end position="488"/>
    </location>
</feature>
<protein>
    <submittedName>
        <fullName evidence="14">Unannotated protein</fullName>
    </submittedName>
</protein>
<evidence type="ECO:0000256" key="5">
    <source>
        <dbReference type="ARBA" id="ARBA00022927"/>
    </source>
</evidence>
<feature type="transmembrane region" description="Helical" evidence="10">
    <location>
        <begin position="357"/>
        <end position="382"/>
    </location>
</feature>
<feature type="domain" description="Protein translocase subunit SecDF P1" evidence="12">
    <location>
        <begin position="72"/>
        <end position="127"/>
    </location>
</feature>
<feature type="transmembrane region" description="Helical" evidence="10">
    <location>
        <begin position="463"/>
        <end position="487"/>
    </location>
</feature>
<dbReference type="InterPro" id="IPR048631">
    <property type="entry name" value="SecD_1st"/>
</dbReference>
<evidence type="ECO:0000313" key="14">
    <source>
        <dbReference type="EMBL" id="CAB4637887.1"/>
    </source>
</evidence>
<evidence type="ECO:0000256" key="6">
    <source>
        <dbReference type="ARBA" id="ARBA00022989"/>
    </source>
</evidence>
<evidence type="ECO:0000256" key="3">
    <source>
        <dbReference type="ARBA" id="ARBA00022475"/>
    </source>
</evidence>
<dbReference type="Pfam" id="PF22599">
    <property type="entry name" value="SecDF_P1_head"/>
    <property type="match status" value="1"/>
</dbReference>
<dbReference type="InterPro" id="IPR055344">
    <property type="entry name" value="SecD_SecF_C_bact"/>
</dbReference>
<evidence type="ECO:0000256" key="4">
    <source>
        <dbReference type="ARBA" id="ARBA00022692"/>
    </source>
</evidence>
<dbReference type="InterPro" id="IPR054384">
    <property type="entry name" value="SecDF_P1_head"/>
</dbReference>
<dbReference type="GO" id="GO:0005886">
    <property type="term" value="C:plasma membrane"/>
    <property type="evidence" value="ECO:0007669"/>
    <property type="project" value="UniProtKB-SubCell"/>
</dbReference>
<keyword evidence="5" id="KW-0653">Protein transport</keyword>
<evidence type="ECO:0000259" key="11">
    <source>
        <dbReference type="Pfam" id="PF02355"/>
    </source>
</evidence>
<feature type="domain" description="SecDF P1 head subdomain" evidence="13">
    <location>
        <begin position="203"/>
        <end position="314"/>
    </location>
</feature>
<dbReference type="Pfam" id="PF02355">
    <property type="entry name" value="SecD_SecF_C"/>
    <property type="match status" value="1"/>
</dbReference>
<name>A0A6J6JKN8_9ZZZZ</name>
<dbReference type="Pfam" id="PF21760">
    <property type="entry name" value="SecD_1st"/>
    <property type="match status" value="1"/>
</dbReference>
<accession>A0A6J6JKN8</accession>
<dbReference type="PANTHER" id="PTHR30081">
    <property type="entry name" value="PROTEIN-EXPORT MEMBRANE PROTEIN SEC"/>
    <property type="match status" value="1"/>
</dbReference>
<reference evidence="14" key="1">
    <citation type="submission" date="2020-05" db="EMBL/GenBank/DDBJ databases">
        <authorList>
            <person name="Chiriac C."/>
            <person name="Salcher M."/>
            <person name="Ghai R."/>
            <person name="Kavagutti S V."/>
        </authorList>
    </citation>
    <scope>NUCLEOTIDE SEQUENCE</scope>
</reference>
<feature type="transmembrane region" description="Helical" evidence="10">
    <location>
        <begin position="388"/>
        <end position="414"/>
    </location>
</feature>
<sequence length="561" mass="58902">MSDSSLSKTARKRLTLLGVIVLALAGVIGAGTFSGAGATLTPKLALDLQGGTQIILSPLLADGQTVSEEQLAQAVEIIRQRVDATGVSEASVKTQGNTNIIVEIPGSPDESTLKLIRSSAKLEFRPVILASQNATAASGEVGTLPEPTAPNAKPTDASDSNWVTPEIQAAYNALDCTTAFREAGQVDDPAIPLVTCDTNGFEKYVLGPVEIQGSNIADANAGTVTTSTGAATNTWAVNLDFDSTGSQQFAAVTGRLFPQAEPKNRFAVTLDGYVITAPTTQAVISNGSAQITGSFDSVSSKALADSLKYGSLPIGFEVQSQENISATLGAEQLQAGLLAGAIGLILVIIYSTFQYRALAVVTIGSLIVAFLIIYLVITVLSWRQGYRLSLAGVAGLIMGIGITADSFIVYFERVRDEMRDGRSLSAAIEQGWKRAFRTIIVSGAVSLLAAVVLYVLTVGNVRGFAFTLGLTTIVDLAVAIMFTYPFLQLVARLPFFSSGHKWSGFDAKNLGITSYVGRGQFRTGANVPTTKVAAASKEATKRQTIAERKSAELLASSREGK</sequence>
<evidence type="ECO:0000256" key="9">
    <source>
        <dbReference type="SAM" id="MobiDB-lite"/>
    </source>
</evidence>
<evidence type="ECO:0000256" key="10">
    <source>
        <dbReference type="SAM" id="Phobius"/>
    </source>
</evidence>
<feature type="transmembrane region" description="Helical" evidence="10">
    <location>
        <begin position="435"/>
        <end position="457"/>
    </location>
</feature>
<dbReference type="EMBL" id="CAEZWA010000006">
    <property type="protein sequence ID" value="CAB4637887.1"/>
    <property type="molecule type" value="Genomic_DNA"/>
</dbReference>
<dbReference type="GO" id="GO:0015450">
    <property type="term" value="F:protein-transporting ATPase activity"/>
    <property type="evidence" value="ECO:0007669"/>
    <property type="project" value="InterPro"/>
</dbReference>
<keyword evidence="2" id="KW-0813">Transport</keyword>
<dbReference type="NCBIfam" id="TIGR00916">
    <property type="entry name" value="2A0604s01"/>
    <property type="match status" value="1"/>
</dbReference>
<dbReference type="AlphaFoldDB" id="A0A6J6JKN8"/>
<dbReference type="InterPro" id="IPR005791">
    <property type="entry name" value="SecD"/>
</dbReference>
<proteinExistence type="inferred from homology"/>
<dbReference type="PANTHER" id="PTHR30081:SF1">
    <property type="entry name" value="PROTEIN TRANSLOCASE SUBUNIT SECD"/>
    <property type="match status" value="1"/>
</dbReference>
<evidence type="ECO:0000259" key="13">
    <source>
        <dbReference type="Pfam" id="PF22599"/>
    </source>
</evidence>
<organism evidence="14">
    <name type="scientific">freshwater metagenome</name>
    <dbReference type="NCBI Taxonomy" id="449393"/>
    <lineage>
        <taxon>unclassified sequences</taxon>
        <taxon>metagenomes</taxon>
        <taxon>ecological metagenomes</taxon>
    </lineage>
</organism>
<keyword evidence="4 10" id="KW-0812">Transmembrane</keyword>
<keyword evidence="8 10" id="KW-0472">Membrane</keyword>
<feature type="transmembrane region" description="Helical" evidence="10">
    <location>
        <begin position="333"/>
        <end position="350"/>
    </location>
</feature>
<dbReference type="SUPFAM" id="SSF82866">
    <property type="entry name" value="Multidrug efflux transporter AcrB transmembrane domain"/>
    <property type="match status" value="1"/>
</dbReference>
<dbReference type="NCBIfam" id="TIGR01129">
    <property type="entry name" value="secD"/>
    <property type="match status" value="1"/>
</dbReference>
<dbReference type="Gene3D" id="3.30.70.3220">
    <property type="match status" value="1"/>
</dbReference>
<dbReference type="Gene3D" id="3.30.1360.200">
    <property type="match status" value="1"/>
</dbReference>
<dbReference type="InterPro" id="IPR022813">
    <property type="entry name" value="SecD/SecF_arch_bac"/>
</dbReference>
<evidence type="ECO:0000259" key="12">
    <source>
        <dbReference type="Pfam" id="PF21760"/>
    </source>
</evidence>
<evidence type="ECO:0000256" key="8">
    <source>
        <dbReference type="ARBA" id="ARBA00023136"/>
    </source>
</evidence>
<keyword evidence="7" id="KW-0811">Translocation</keyword>
<keyword evidence="6 10" id="KW-1133">Transmembrane helix</keyword>
<evidence type="ECO:0000256" key="7">
    <source>
        <dbReference type="ARBA" id="ARBA00023010"/>
    </source>
</evidence>
<keyword evidence="3" id="KW-1003">Cell membrane</keyword>